<protein>
    <submittedName>
        <fullName evidence="2">SDR family oxidoreductase</fullName>
        <ecNumber evidence="2">1.1.-.-</ecNumber>
    </submittedName>
</protein>
<dbReference type="InterPro" id="IPR020904">
    <property type="entry name" value="Sc_DH/Rdtase_CS"/>
</dbReference>
<dbReference type="PRINTS" id="PR00081">
    <property type="entry name" value="GDHRDH"/>
</dbReference>
<dbReference type="Proteomes" id="UP001230156">
    <property type="component" value="Unassembled WGS sequence"/>
</dbReference>
<name>A0ABU0YQM3_9PROT</name>
<comment type="caution">
    <text evidence="2">The sequence shown here is derived from an EMBL/GenBank/DDBJ whole genome shotgun (WGS) entry which is preliminary data.</text>
</comment>
<evidence type="ECO:0000313" key="3">
    <source>
        <dbReference type="Proteomes" id="UP001230156"/>
    </source>
</evidence>
<comment type="similarity">
    <text evidence="1">Belongs to the short-chain dehydrogenases/reductases (SDR) family.</text>
</comment>
<dbReference type="SUPFAM" id="SSF51735">
    <property type="entry name" value="NAD(P)-binding Rossmann-fold domains"/>
    <property type="match status" value="1"/>
</dbReference>
<dbReference type="Pfam" id="PF13561">
    <property type="entry name" value="adh_short_C2"/>
    <property type="match status" value="1"/>
</dbReference>
<dbReference type="CDD" id="cd05233">
    <property type="entry name" value="SDR_c"/>
    <property type="match status" value="1"/>
</dbReference>
<proteinExistence type="inferred from homology"/>
<keyword evidence="3" id="KW-1185">Reference proteome</keyword>
<gene>
    <name evidence="2" type="ORF">Q8A70_20220</name>
</gene>
<dbReference type="EMBL" id="JAUYVI010000006">
    <property type="protein sequence ID" value="MDQ7250027.1"/>
    <property type="molecule type" value="Genomic_DNA"/>
</dbReference>
<evidence type="ECO:0000256" key="1">
    <source>
        <dbReference type="ARBA" id="ARBA00006484"/>
    </source>
</evidence>
<dbReference type="EC" id="1.1.-.-" evidence="2"/>
<dbReference type="GO" id="GO:0016491">
    <property type="term" value="F:oxidoreductase activity"/>
    <property type="evidence" value="ECO:0007669"/>
    <property type="project" value="UniProtKB-KW"/>
</dbReference>
<evidence type="ECO:0000313" key="2">
    <source>
        <dbReference type="EMBL" id="MDQ7250027.1"/>
    </source>
</evidence>
<keyword evidence="2" id="KW-0560">Oxidoreductase</keyword>
<sequence length="234" mass="24405">MLQKQAVVIGGTSGIGRAIADRLLDSGFEVVITGVSGKGGDGLKAGMRAARLDVSDLAAIDTFFATLERADVLVNCAGTNRRRGQEFDPAVFEYIVRVNLLGTMRACYAAYPLLKRQGGSIVNIASMFSTFGSGSIPAYASSKAAVVALTKSLAIAWAADNIRVNAIAPGFIETKLTADVLEDGGRVAEIVGRTPMRRWGKPDDLSGTANFLCSADAAFITGATMTVDGGYSIA</sequence>
<dbReference type="PRINTS" id="PR00080">
    <property type="entry name" value="SDRFAMILY"/>
</dbReference>
<dbReference type="PROSITE" id="PS00061">
    <property type="entry name" value="ADH_SHORT"/>
    <property type="match status" value="1"/>
</dbReference>
<accession>A0ABU0YQM3</accession>
<dbReference type="InterPro" id="IPR036291">
    <property type="entry name" value="NAD(P)-bd_dom_sf"/>
</dbReference>
<dbReference type="PANTHER" id="PTHR42760:SF40">
    <property type="entry name" value="3-OXOACYL-[ACYL-CARRIER-PROTEIN] REDUCTASE, CHLOROPLASTIC"/>
    <property type="match status" value="1"/>
</dbReference>
<dbReference type="PANTHER" id="PTHR42760">
    <property type="entry name" value="SHORT-CHAIN DEHYDROGENASES/REDUCTASES FAMILY MEMBER"/>
    <property type="match status" value="1"/>
</dbReference>
<dbReference type="RefSeq" id="WP_379958747.1">
    <property type="nucleotide sequence ID" value="NZ_JAUYVI010000006.1"/>
</dbReference>
<dbReference type="Gene3D" id="3.40.50.720">
    <property type="entry name" value="NAD(P)-binding Rossmann-like Domain"/>
    <property type="match status" value="1"/>
</dbReference>
<reference evidence="3" key="1">
    <citation type="submission" date="2023-08" db="EMBL/GenBank/DDBJ databases">
        <title>Rhodospirillaceae gen. nov., a novel taxon isolated from the Yangtze River Yuezi River estuary sludge.</title>
        <authorList>
            <person name="Ruan L."/>
        </authorList>
    </citation>
    <scope>NUCLEOTIDE SEQUENCE [LARGE SCALE GENOMIC DNA]</scope>
    <source>
        <strain evidence="3">R-7</strain>
    </source>
</reference>
<dbReference type="InterPro" id="IPR002347">
    <property type="entry name" value="SDR_fam"/>
</dbReference>
<organism evidence="2 3">
    <name type="scientific">Dongia sedimenti</name>
    <dbReference type="NCBI Taxonomy" id="3064282"/>
    <lineage>
        <taxon>Bacteria</taxon>
        <taxon>Pseudomonadati</taxon>
        <taxon>Pseudomonadota</taxon>
        <taxon>Alphaproteobacteria</taxon>
        <taxon>Rhodospirillales</taxon>
        <taxon>Dongiaceae</taxon>
        <taxon>Dongia</taxon>
    </lineage>
</organism>